<keyword evidence="3" id="KW-0862">Zinc</keyword>
<dbReference type="RefSeq" id="XP_008621412.1">
    <property type="nucleotide sequence ID" value="XM_008623190.1"/>
</dbReference>
<dbReference type="EMBL" id="JH767300">
    <property type="protein sequence ID" value="EQC25155.1"/>
    <property type="molecule type" value="Genomic_DNA"/>
</dbReference>
<dbReference type="OrthoDB" id="10251089at2759"/>
<evidence type="ECO:0000256" key="4">
    <source>
        <dbReference type="PROSITE-ProRule" id="PRU00322"/>
    </source>
</evidence>
<dbReference type="GO" id="GO:0008270">
    <property type="term" value="F:zinc ion binding"/>
    <property type="evidence" value="ECO:0007669"/>
    <property type="project" value="UniProtKB-KW"/>
</dbReference>
<evidence type="ECO:0000256" key="2">
    <source>
        <dbReference type="ARBA" id="ARBA00022771"/>
    </source>
</evidence>
<evidence type="ECO:0000259" key="6">
    <source>
        <dbReference type="PROSITE" id="PS50199"/>
    </source>
</evidence>
<gene>
    <name evidence="7" type="ORF">SDRG_16964</name>
</gene>
<sequence length="250" mass="27041">MAAGDDLTLVLPIALGAALVILLVIAYCHCKRKKQQTPADVEAEQELMRNDHLGNLNGLKRGDMEDLGAEKTKWSCGICGFHNTDEKQACTLCETRRGIALASSATVTERTNTIDVVQLNALQHAAWTRAMWLRTAPSEAAPTSVWALHPEFTALSTTATTYYTYTLVPLRDPSVDTTASDSDAATPSPTTPVALELVCVTPSTTPATVTVTGETIPDWYAVQVAQLRSLPFSLKYAWMLEQMAASRSPS</sequence>
<keyword evidence="5" id="KW-0472">Membrane</keyword>
<dbReference type="SUPFAM" id="SSF90209">
    <property type="entry name" value="Ran binding protein zinc finger-like"/>
    <property type="match status" value="1"/>
</dbReference>
<dbReference type="VEuPathDB" id="FungiDB:SDRG_16964"/>
<keyword evidence="8" id="KW-1185">Reference proteome</keyword>
<protein>
    <recommendedName>
        <fullName evidence="6">RanBP2-type domain-containing protein</fullName>
    </recommendedName>
</protein>
<organism evidence="7 8">
    <name type="scientific">Saprolegnia diclina (strain VS20)</name>
    <dbReference type="NCBI Taxonomy" id="1156394"/>
    <lineage>
        <taxon>Eukaryota</taxon>
        <taxon>Sar</taxon>
        <taxon>Stramenopiles</taxon>
        <taxon>Oomycota</taxon>
        <taxon>Saprolegniomycetes</taxon>
        <taxon>Saprolegniales</taxon>
        <taxon>Saprolegniaceae</taxon>
        <taxon>Saprolegnia</taxon>
    </lineage>
</organism>
<dbReference type="Gene3D" id="4.10.1060.10">
    <property type="entry name" value="Zinc finger, RanBP2-type"/>
    <property type="match status" value="1"/>
</dbReference>
<name>T0PVV1_SAPDV</name>
<dbReference type="InterPro" id="IPR001876">
    <property type="entry name" value="Znf_RanBP2"/>
</dbReference>
<dbReference type="PROSITE" id="PS01358">
    <property type="entry name" value="ZF_RANBP2_1"/>
    <property type="match status" value="1"/>
</dbReference>
<evidence type="ECO:0000313" key="8">
    <source>
        <dbReference type="Proteomes" id="UP000030762"/>
    </source>
</evidence>
<evidence type="ECO:0000256" key="3">
    <source>
        <dbReference type="ARBA" id="ARBA00022833"/>
    </source>
</evidence>
<evidence type="ECO:0000313" key="7">
    <source>
        <dbReference type="EMBL" id="EQC25155.1"/>
    </source>
</evidence>
<dbReference type="AlphaFoldDB" id="T0PVV1"/>
<keyword evidence="2 4" id="KW-0863">Zinc-finger</keyword>
<keyword evidence="5" id="KW-0812">Transmembrane</keyword>
<accession>T0PVV1</accession>
<dbReference type="Proteomes" id="UP000030762">
    <property type="component" value="Unassembled WGS sequence"/>
</dbReference>
<keyword evidence="1" id="KW-0479">Metal-binding</keyword>
<proteinExistence type="predicted"/>
<dbReference type="PROSITE" id="PS50199">
    <property type="entry name" value="ZF_RANBP2_2"/>
    <property type="match status" value="1"/>
</dbReference>
<dbReference type="GeneID" id="19957691"/>
<evidence type="ECO:0000256" key="1">
    <source>
        <dbReference type="ARBA" id="ARBA00022723"/>
    </source>
</evidence>
<keyword evidence="5" id="KW-1133">Transmembrane helix</keyword>
<evidence type="ECO:0000256" key="5">
    <source>
        <dbReference type="SAM" id="Phobius"/>
    </source>
</evidence>
<feature type="transmembrane region" description="Helical" evidence="5">
    <location>
        <begin position="7"/>
        <end position="27"/>
    </location>
</feature>
<dbReference type="InParanoid" id="T0PVV1"/>
<dbReference type="InterPro" id="IPR036443">
    <property type="entry name" value="Znf_RanBP2_sf"/>
</dbReference>
<feature type="domain" description="RanBP2-type" evidence="6">
    <location>
        <begin position="70"/>
        <end position="99"/>
    </location>
</feature>
<reference evidence="7 8" key="1">
    <citation type="submission" date="2012-04" db="EMBL/GenBank/DDBJ databases">
        <title>The Genome Sequence of Saprolegnia declina VS20.</title>
        <authorList>
            <consortium name="The Broad Institute Genome Sequencing Platform"/>
            <person name="Russ C."/>
            <person name="Nusbaum C."/>
            <person name="Tyler B."/>
            <person name="van West P."/>
            <person name="Dieguez-Uribeondo J."/>
            <person name="de Bruijn I."/>
            <person name="Tripathy S."/>
            <person name="Jiang R."/>
            <person name="Young S.K."/>
            <person name="Zeng Q."/>
            <person name="Gargeya S."/>
            <person name="Fitzgerald M."/>
            <person name="Haas B."/>
            <person name="Abouelleil A."/>
            <person name="Alvarado L."/>
            <person name="Arachchi H.M."/>
            <person name="Berlin A."/>
            <person name="Chapman S.B."/>
            <person name="Goldberg J."/>
            <person name="Griggs A."/>
            <person name="Gujja S."/>
            <person name="Hansen M."/>
            <person name="Howarth C."/>
            <person name="Imamovic A."/>
            <person name="Larimer J."/>
            <person name="McCowen C."/>
            <person name="Montmayeur A."/>
            <person name="Murphy C."/>
            <person name="Neiman D."/>
            <person name="Pearson M."/>
            <person name="Priest M."/>
            <person name="Roberts A."/>
            <person name="Saif S."/>
            <person name="Shea T."/>
            <person name="Sisk P."/>
            <person name="Sykes S."/>
            <person name="Wortman J."/>
            <person name="Nusbaum C."/>
            <person name="Birren B."/>
        </authorList>
    </citation>
    <scope>NUCLEOTIDE SEQUENCE [LARGE SCALE GENOMIC DNA]</scope>
    <source>
        <strain evidence="7 8">VS20</strain>
    </source>
</reference>